<evidence type="ECO:0000259" key="5">
    <source>
        <dbReference type="Pfam" id="PF03781"/>
    </source>
</evidence>
<evidence type="ECO:0000313" key="8">
    <source>
        <dbReference type="Proteomes" id="UP001172102"/>
    </source>
</evidence>
<keyword evidence="2" id="KW-0808">Transferase</keyword>
<evidence type="ECO:0000313" key="7">
    <source>
        <dbReference type="EMBL" id="KAK0715633.1"/>
    </source>
</evidence>
<feature type="domain" description="Sulfatase-modifying factor enzyme-like" evidence="5">
    <location>
        <begin position="813"/>
        <end position="912"/>
    </location>
</feature>
<name>A0AA40AH10_9PEZI</name>
<keyword evidence="3" id="KW-0949">S-adenosyl-L-methionine</keyword>
<gene>
    <name evidence="7" type="ORF">B0H67DRAFT_645356</name>
</gene>
<dbReference type="InterPro" id="IPR051128">
    <property type="entry name" value="EgtD_Methyltrsf_superfamily"/>
</dbReference>
<organism evidence="7 8">
    <name type="scientific">Lasiosphaeris hirsuta</name>
    <dbReference type="NCBI Taxonomy" id="260670"/>
    <lineage>
        <taxon>Eukaryota</taxon>
        <taxon>Fungi</taxon>
        <taxon>Dikarya</taxon>
        <taxon>Ascomycota</taxon>
        <taxon>Pezizomycotina</taxon>
        <taxon>Sordariomycetes</taxon>
        <taxon>Sordariomycetidae</taxon>
        <taxon>Sordariales</taxon>
        <taxon>Lasiosphaeriaceae</taxon>
        <taxon>Lasiosphaeris</taxon>
    </lineage>
</organism>
<dbReference type="InterPro" id="IPR016187">
    <property type="entry name" value="CTDL_fold"/>
</dbReference>
<dbReference type="EMBL" id="JAUKUA010000004">
    <property type="protein sequence ID" value="KAK0715633.1"/>
    <property type="molecule type" value="Genomic_DNA"/>
</dbReference>
<evidence type="ECO:0000256" key="4">
    <source>
        <dbReference type="SAM" id="MobiDB-lite"/>
    </source>
</evidence>
<dbReference type="SUPFAM" id="SSF56436">
    <property type="entry name" value="C-type lectin-like"/>
    <property type="match status" value="1"/>
</dbReference>
<accession>A0AA40AH10</accession>
<dbReference type="InterPro" id="IPR019257">
    <property type="entry name" value="MeTrfase_dom"/>
</dbReference>
<dbReference type="GO" id="GO:0032259">
    <property type="term" value="P:methylation"/>
    <property type="evidence" value="ECO:0007669"/>
    <property type="project" value="UniProtKB-KW"/>
</dbReference>
<dbReference type="Pfam" id="PF03781">
    <property type="entry name" value="FGE-sulfatase"/>
    <property type="match status" value="1"/>
</dbReference>
<dbReference type="InterPro" id="IPR029063">
    <property type="entry name" value="SAM-dependent_MTases_sf"/>
</dbReference>
<dbReference type="Pfam" id="PF10017">
    <property type="entry name" value="Methyltransf_33"/>
    <property type="match status" value="2"/>
</dbReference>
<dbReference type="PANTHER" id="PTHR43397:SF1">
    <property type="entry name" value="ERGOTHIONEINE BIOSYNTHESIS PROTEIN 1"/>
    <property type="match status" value="1"/>
</dbReference>
<dbReference type="InterPro" id="IPR042095">
    <property type="entry name" value="SUMF_sf"/>
</dbReference>
<comment type="caution">
    <text evidence="7">The sequence shown here is derived from an EMBL/GenBank/DDBJ whole genome shotgun (WGS) entry which is preliminary data.</text>
</comment>
<proteinExistence type="predicted"/>
<dbReference type="InterPro" id="IPR005532">
    <property type="entry name" value="SUMF_dom"/>
</dbReference>
<keyword evidence="1" id="KW-0489">Methyltransferase</keyword>
<reference evidence="7" key="1">
    <citation type="submission" date="2023-06" db="EMBL/GenBank/DDBJ databases">
        <title>Genome-scale phylogeny and comparative genomics of the fungal order Sordariales.</title>
        <authorList>
            <consortium name="Lawrence Berkeley National Laboratory"/>
            <person name="Hensen N."/>
            <person name="Bonometti L."/>
            <person name="Westerberg I."/>
            <person name="Brannstrom I.O."/>
            <person name="Guillou S."/>
            <person name="Cros-Aarteil S."/>
            <person name="Calhoun S."/>
            <person name="Haridas S."/>
            <person name="Kuo A."/>
            <person name="Mondo S."/>
            <person name="Pangilinan J."/>
            <person name="Riley R."/>
            <person name="Labutti K."/>
            <person name="Andreopoulos B."/>
            <person name="Lipzen A."/>
            <person name="Chen C."/>
            <person name="Yanf M."/>
            <person name="Daum C."/>
            <person name="Ng V."/>
            <person name="Clum A."/>
            <person name="Steindorff A."/>
            <person name="Ohm R."/>
            <person name="Martin F."/>
            <person name="Silar P."/>
            <person name="Natvig D."/>
            <person name="Lalanne C."/>
            <person name="Gautier V."/>
            <person name="Ament-Velasquez S.L."/>
            <person name="Kruys A."/>
            <person name="Hutchinson M.I."/>
            <person name="Powell A.J."/>
            <person name="Barry K."/>
            <person name="Miller A.N."/>
            <person name="Grigoriev I.V."/>
            <person name="Debuchy R."/>
            <person name="Gladieux P."/>
            <person name="Thoren M.H."/>
            <person name="Johannesson H."/>
        </authorList>
    </citation>
    <scope>NUCLEOTIDE SEQUENCE</scope>
    <source>
        <strain evidence="7">SMH4607-1</strain>
    </source>
</reference>
<evidence type="ECO:0000256" key="1">
    <source>
        <dbReference type="ARBA" id="ARBA00022603"/>
    </source>
</evidence>
<feature type="compositionally biased region" description="Polar residues" evidence="4">
    <location>
        <begin position="1"/>
        <end position="11"/>
    </location>
</feature>
<sequence length="915" mass="102539">MPSAQQLSVVPSGTPFGPVGLKTGRESGMPRLATNSKPWVDIIDIRQAVVENNLKAEILSMFHSKEAPRRLPTLLLYDERGLQLFEGITYLEEYYLTNDEIEVLRSSAVEMVKSIPSGAMVIELGSGNLRKVNLLLQALEDAGKKIDYYALDLSQKELERTLAQLPAYNHVSAHGLFGTYDDGRAWLRNPANASRQKCILSLGSSIGNFNRVEAAIFLKNFADVLGHGDTMLIGLDSCDNPAKVYHAYNDCEGLTHKYDKPNVLFSWNCTWTCEQSTDESRFILNGLRHANGILGEPAFVETDWRVIGEYVFDGEGGRHQAFYAPLHNTVVMGELVRPHERIQVEESLKYSSAEAQKLWNAAGMTETSQWRHGNEYGLHMLTKPIMSFSLISSVYARGVLPTLGDWEALWAAWDIVTREMLPHEELLEKPIKLRNACIFYLGHIPTFLDIQLAKATEGAPSEPAYFSRIFERGIDPDVDNPELCHAHSEIPDEWPPVDQILAYQECVRSRLRDLYAGDQGKIVRHVGRAIWVGFEHELMHIETLLYMMLQSDRTQPPSHIPSPHFEQLATKARSERVANEWFDIPAQEITIGLDDPEDGTDANTHFGWDNEKPSRDVKVHAFQAKGRPISNEEYAQYMYSSHINRLPACWAETDEGTTKSANGKITAANGAHGHGNGYANGGTSGSNRHAHGRSSGQILPESFLEGKAVRTVYGLVPLKYALDWPIFASYDELVGCATWMGGRIPSFEEARSIYTHVDMLKKKDIERQLGKTVPAVNGHLSNNGVEITPPSTPTSSQVDEQGRQHLFLDLDDANVGFRNWHPVAVTGCGDQLAGQSEMGGVWEWTSTVLRPWESFTPMPLYPGYTADFFDEKHNIVLGGSWATHPRIAGRKTFVNWYQRNYPYAWVGARLVRDID</sequence>
<evidence type="ECO:0000256" key="2">
    <source>
        <dbReference type="ARBA" id="ARBA00022679"/>
    </source>
</evidence>
<dbReference type="PANTHER" id="PTHR43397">
    <property type="entry name" value="ERGOTHIONEINE BIOSYNTHESIS PROTEIN 1"/>
    <property type="match status" value="1"/>
</dbReference>
<dbReference type="AlphaFoldDB" id="A0AA40AH10"/>
<dbReference type="NCBIfam" id="TIGR03439">
    <property type="entry name" value="methyl_EasF"/>
    <property type="match status" value="1"/>
</dbReference>
<dbReference type="InterPro" id="IPR017805">
    <property type="entry name" value="SAM_MeTrfase_EasF-type_put"/>
</dbReference>
<dbReference type="GO" id="GO:0008168">
    <property type="term" value="F:methyltransferase activity"/>
    <property type="evidence" value="ECO:0007669"/>
    <property type="project" value="UniProtKB-KW"/>
</dbReference>
<evidence type="ECO:0000256" key="3">
    <source>
        <dbReference type="ARBA" id="ARBA00022691"/>
    </source>
</evidence>
<evidence type="ECO:0000259" key="6">
    <source>
        <dbReference type="Pfam" id="PF10017"/>
    </source>
</evidence>
<dbReference type="Proteomes" id="UP001172102">
    <property type="component" value="Unassembled WGS sequence"/>
</dbReference>
<dbReference type="Gene3D" id="3.40.50.150">
    <property type="entry name" value="Vaccinia Virus protein VP39"/>
    <property type="match status" value="1"/>
</dbReference>
<dbReference type="Gene3D" id="3.90.1580.10">
    <property type="entry name" value="paralog of FGE (formylglycine-generating enzyme)"/>
    <property type="match status" value="1"/>
</dbReference>
<feature type="domain" description="Histidine-specific methyltransferase SAM-dependent" evidence="6">
    <location>
        <begin position="57"/>
        <end position="260"/>
    </location>
</feature>
<protein>
    <submittedName>
        <fullName evidence="7">C-type lectin protein</fullName>
    </submittedName>
</protein>
<feature type="domain" description="Histidine-specific methyltransferase SAM-dependent" evidence="6">
    <location>
        <begin position="280"/>
        <end position="381"/>
    </location>
</feature>
<keyword evidence="8" id="KW-1185">Reference proteome</keyword>
<feature type="region of interest" description="Disordered" evidence="4">
    <location>
        <begin position="1"/>
        <end position="30"/>
    </location>
</feature>